<dbReference type="Proteomes" id="UP000239772">
    <property type="component" value="Unassembled WGS sequence"/>
</dbReference>
<feature type="compositionally biased region" description="Gly residues" evidence="5">
    <location>
        <begin position="116"/>
        <end position="148"/>
    </location>
</feature>
<dbReference type="PANTHER" id="PTHR10302">
    <property type="entry name" value="SINGLE-STRANDED DNA-BINDING PROTEIN"/>
    <property type="match status" value="1"/>
</dbReference>
<proteinExistence type="inferred from homology"/>
<evidence type="ECO:0000256" key="1">
    <source>
        <dbReference type="ARBA" id="ARBA00023125"/>
    </source>
</evidence>
<sequence length="175" mass="18714">MAGSVNKVILVGNLGRDPEVRRLNSGEPVVNFSVATSETWRDKASGERKERTEWHNVVIFNENLAKIAEQYLKKGSKVYLEGQLQNRKYTDKNGAERTATEVVLQRFRGELTLLDGRGGGGGGGMGDDEGYGGSSGGYGGGGSRGGDFGRSSPMERRPAPSGGGRSTDLDDDIPF</sequence>
<reference evidence="7" key="1">
    <citation type="submission" date="2018-03" db="EMBL/GenBank/DDBJ databases">
        <authorList>
            <person name="Sun L."/>
            <person name="Liu H."/>
            <person name="Chen W."/>
            <person name="Huang K."/>
            <person name="Liu W."/>
            <person name="Gao X."/>
        </authorList>
    </citation>
    <scope>NUCLEOTIDE SEQUENCE [LARGE SCALE GENOMIC DNA]</scope>
    <source>
        <strain evidence="7">SH9</strain>
    </source>
</reference>
<dbReference type="SUPFAM" id="SSF50249">
    <property type="entry name" value="Nucleic acid-binding proteins"/>
    <property type="match status" value="1"/>
</dbReference>
<comment type="subunit">
    <text evidence="3">Homotetramer.</text>
</comment>
<keyword evidence="3" id="KW-0235">DNA replication</keyword>
<keyword evidence="3" id="KW-0234">DNA repair</keyword>
<comment type="function">
    <text evidence="3">Plays an important role in DNA replication, recombination and repair. Binds to ssDNA and to an array of partner proteins to recruit them to their sites of action during DNA metabolism.</text>
</comment>
<feature type="region of interest" description="Disordered" evidence="5">
    <location>
        <begin position="114"/>
        <end position="175"/>
    </location>
</feature>
<keyword evidence="2 3" id="KW-0233">DNA recombination</keyword>
<dbReference type="AlphaFoldDB" id="A0A2T1HV04"/>
<dbReference type="GO" id="GO:0006260">
    <property type="term" value="P:DNA replication"/>
    <property type="evidence" value="ECO:0007669"/>
    <property type="project" value="UniProtKB-UniRule"/>
</dbReference>
<evidence type="ECO:0000256" key="5">
    <source>
        <dbReference type="SAM" id="MobiDB-lite"/>
    </source>
</evidence>
<dbReference type="HAMAP" id="MF_00984">
    <property type="entry name" value="SSB"/>
    <property type="match status" value="1"/>
</dbReference>
<dbReference type="PROSITE" id="PS50935">
    <property type="entry name" value="SSB"/>
    <property type="match status" value="1"/>
</dbReference>
<evidence type="ECO:0000256" key="3">
    <source>
        <dbReference type="HAMAP-Rule" id="MF_00984"/>
    </source>
</evidence>
<keyword evidence="3" id="KW-0227">DNA damage</keyword>
<feature type="short sequence motif" description="Important for interaction with partner proteins" evidence="3">
    <location>
        <begin position="170"/>
        <end position="175"/>
    </location>
</feature>
<dbReference type="GO" id="GO:0006281">
    <property type="term" value="P:DNA repair"/>
    <property type="evidence" value="ECO:0007669"/>
    <property type="project" value="UniProtKB-UniRule"/>
</dbReference>
<keyword evidence="1 3" id="KW-0238">DNA-binding</keyword>
<dbReference type="Pfam" id="PF00436">
    <property type="entry name" value="SSB"/>
    <property type="match status" value="1"/>
</dbReference>
<protein>
    <recommendedName>
        <fullName evidence="3 4">Single-stranded DNA-binding protein</fullName>
        <shortName evidence="3">SSB</shortName>
    </recommendedName>
</protein>
<accession>A0A2T1HV04</accession>
<dbReference type="InterPro" id="IPR011344">
    <property type="entry name" value="ssDNA-bd"/>
</dbReference>
<dbReference type="EMBL" id="PVZS01000007">
    <property type="protein sequence ID" value="PSC05474.1"/>
    <property type="molecule type" value="Genomic_DNA"/>
</dbReference>
<name>A0A2T1HV04_9HYPH</name>
<gene>
    <name evidence="6" type="ORF">SLNSH_07740</name>
</gene>
<evidence type="ECO:0000256" key="4">
    <source>
        <dbReference type="RuleBase" id="RU000524"/>
    </source>
</evidence>
<organism evidence="6 7">
    <name type="scientific">Alsobacter soli</name>
    <dbReference type="NCBI Taxonomy" id="2109933"/>
    <lineage>
        <taxon>Bacteria</taxon>
        <taxon>Pseudomonadati</taxon>
        <taxon>Pseudomonadota</taxon>
        <taxon>Alphaproteobacteria</taxon>
        <taxon>Hyphomicrobiales</taxon>
        <taxon>Alsobacteraceae</taxon>
        <taxon>Alsobacter</taxon>
    </lineage>
</organism>
<dbReference type="GO" id="GO:0009295">
    <property type="term" value="C:nucleoid"/>
    <property type="evidence" value="ECO:0007669"/>
    <property type="project" value="TreeGrafter"/>
</dbReference>
<dbReference type="RefSeq" id="WP_106336111.1">
    <property type="nucleotide sequence ID" value="NZ_PVZS01000007.1"/>
</dbReference>
<keyword evidence="7" id="KW-1185">Reference proteome</keyword>
<dbReference type="GO" id="GO:0006310">
    <property type="term" value="P:DNA recombination"/>
    <property type="evidence" value="ECO:0007669"/>
    <property type="project" value="UniProtKB-UniRule"/>
</dbReference>
<dbReference type="InterPro" id="IPR000424">
    <property type="entry name" value="Primosome_PriB/ssb"/>
</dbReference>
<comment type="caution">
    <text evidence="6">The sequence shown here is derived from an EMBL/GenBank/DDBJ whole genome shotgun (WGS) entry which is preliminary data.</text>
</comment>
<comment type="caution">
    <text evidence="3">Lacks conserved residue(s) required for the propagation of feature annotation.</text>
</comment>
<dbReference type="OrthoDB" id="9809878at2"/>
<dbReference type="CDD" id="cd04496">
    <property type="entry name" value="SSB_OBF"/>
    <property type="match status" value="1"/>
</dbReference>
<dbReference type="Gene3D" id="2.40.50.140">
    <property type="entry name" value="Nucleic acid-binding proteins"/>
    <property type="match status" value="1"/>
</dbReference>
<dbReference type="InterPro" id="IPR012340">
    <property type="entry name" value="NA-bd_OB-fold"/>
</dbReference>
<dbReference type="GO" id="GO:0003697">
    <property type="term" value="F:single-stranded DNA binding"/>
    <property type="evidence" value="ECO:0007669"/>
    <property type="project" value="UniProtKB-UniRule"/>
</dbReference>
<dbReference type="NCBIfam" id="TIGR00621">
    <property type="entry name" value="ssb"/>
    <property type="match status" value="1"/>
</dbReference>
<evidence type="ECO:0000256" key="2">
    <source>
        <dbReference type="ARBA" id="ARBA00023172"/>
    </source>
</evidence>
<evidence type="ECO:0000313" key="7">
    <source>
        <dbReference type="Proteomes" id="UP000239772"/>
    </source>
</evidence>
<evidence type="ECO:0000313" key="6">
    <source>
        <dbReference type="EMBL" id="PSC05474.1"/>
    </source>
</evidence>
<dbReference type="PANTHER" id="PTHR10302:SF27">
    <property type="entry name" value="SINGLE-STRANDED DNA-BINDING PROTEIN"/>
    <property type="match status" value="1"/>
</dbReference>